<dbReference type="PANTHER" id="PTHR30055">
    <property type="entry name" value="HTH-TYPE TRANSCRIPTIONAL REGULATOR RUTR"/>
    <property type="match status" value="1"/>
</dbReference>
<dbReference type="InterPro" id="IPR001647">
    <property type="entry name" value="HTH_TetR"/>
</dbReference>
<dbReference type="Proteomes" id="UP000655868">
    <property type="component" value="Unassembled WGS sequence"/>
</dbReference>
<proteinExistence type="predicted"/>
<keyword evidence="7" id="KW-1185">Reference proteome</keyword>
<organism evidence="6 7">
    <name type="scientific">Antrihabitans stalagmiti</name>
    <dbReference type="NCBI Taxonomy" id="2799499"/>
    <lineage>
        <taxon>Bacteria</taxon>
        <taxon>Bacillati</taxon>
        <taxon>Actinomycetota</taxon>
        <taxon>Actinomycetes</taxon>
        <taxon>Mycobacteriales</taxon>
        <taxon>Nocardiaceae</taxon>
        <taxon>Antrihabitans</taxon>
    </lineage>
</organism>
<evidence type="ECO:0000313" key="7">
    <source>
        <dbReference type="Proteomes" id="UP000655868"/>
    </source>
</evidence>
<keyword evidence="1" id="KW-0805">Transcription regulation</keyword>
<accession>A0A934U2Q3</accession>
<name>A0A934U2Q3_9NOCA</name>
<gene>
    <name evidence="6" type="ORF">JGU71_09725</name>
</gene>
<dbReference type="Gene3D" id="1.10.357.10">
    <property type="entry name" value="Tetracycline Repressor, domain 2"/>
    <property type="match status" value="1"/>
</dbReference>
<evidence type="ECO:0000256" key="2">
    <source>
        <dbReference type="ARBA" id="ARBA00023125"/>
    </source>
</evidence>
<dbReference type="PRINTS" id="PR00455">
    <property type="entry name" value="HTHTETR"/>
</dbReference>
<evidence type="ECO:0000256" key="3">
    <source>
        <dbReference type="ARBA" id="ARBA00023163"/>
    </source>
</evidence>
<evidence type="ECO:0000256" key="4">
    <source>
        <dbReference type="PROSITE-ProRule" id="PRU00335"/>
    </source>
</evidence>
<dbReference type="AlphaFoldDB" id="A0A934U2Q3"/>
<evidence type="ECO:0000256" key="1">
    <source>
        <dbReference type="ARBA" id="ARBA00023015"/>
    </source>
</evidence>
<keyword evidence="3" id="KW-0804">Transcription</keyword>
<dbReference type="RefSeq" id="WP_199703877.1">
    <property type="nucleotide sequence ID" value="NZ_JAEMNV010000003.1"/>
</dbReference>
<dbReference type="GO" id="GO:0045892">
    <property type="term" value="P:negative regulation of DNA-templated transcription"/>
    <property type="evidence" value="ECO:0007669"/>
    <property type="project" value="UniProtKB-ARBA"/>
</dbReference>
<dbReference type="PROSITE" id="PS50977">
    <property type="entry name" value="HTH_TETR_2"/>
    <property type="match status" value="1"/>
</dbReference>
<dbReference type="Pfam" id="PF14246">
    <property type="entry name" value="TetR_C_7"/>
    <property type="match status" value="1"/>
</dbReference>
<dbReference type="InterPro" id="IPR009057">
    <property type="entry name" value="Homeodomain-like_sf"/>
</dbReference>
<dbReference type="GO" id="GO:0003700">
    <property type="term" value="F:DNA-binding transcription factor activity"/>
    <property type="evidence" value="ECO:0007669"/>
    <property type="project" value="TreeGrafter"/>
</dbReference>
<evidence type="ECO:0000259" key="5">
    <source>
        <dbReference type="PROSITE" id="PS50977"/>
    </source>
</evidence>
<dbReference type="SUPFAM" id="SSF46689">
    <property type="entry name" value="Homeodomain-like"/>
    <property type="match status" value="1"/>
</dbReference>
<dbReference type="EMBL" id="JAEMNV010000003">
    <property type="protein sequence ID" value="MBJ8339165.1"/>
    <property type="molecule type" value="Genomic_DNA"/>
</dbReference>
<dbReference type="InterPro" id="IPR050109">
    <property type="entry name" value="HTH-type_TetR-like_transc_reg"/>
</dbReference>
<dbReference type="PANTHER" id="PTHR30055:SF146">
    <property type="entry name" value="HTH-TYPE TRANSCRIPTIONAL DUAL REGULATOR CECR"/>
    <property type="match status" value="1"/>
</dbReference>
<dbReference type="InterPro" id="IPR036271">
    <property type="entry name" value="Tet_transcr_reg_TetR-rel_C_sf"/>
</dbReference>
<dbReference type="GO" id="GO:0000976">
    <property type="term" value="F:transcription cis-regulatory region binding"/>
    <property type="evidence" value="ECO:0007669"/>
    <property type="project" value="TreeGrafter"/>
</dbReference>
<feature type="DNA-binding region" description="H-T-H motif" evidence="4">
    <location>
        <begin position="36"/>
        <end position="55"/>
    </location>
</feature>
<comment type="caution">
    <text evidence="6">The sequence shown here is derived from an EMBL/GenBank/DDBJ whole genome shotgun (WGS) entry which is preliminary data.</text>
</comment>
<protein>
    <submittedName>
        <fullName evidence="6">TetR/AcrR family transcriptional regulator</fullName>
    </submittedName>
</protein>
<dbReference type="InterPro" id="IPR039536">
    <property type="entry name" value="TetR_C_Proteobacteria"/>
</dbReference>
<keyword evidence="2 4" id="KW-0238">DNA-binding</keyword>
<dbReference type="SUPFAM" id="SSF48498">
    <property type="entry name" value="Tetracyclin repressor-like, C-terminal domain"/>
    <property type="match status" value="1"/>
</dbReference>
<evidence type="ECO:0000313" key="6">
    <source>
        <dbReference type="EMBL" id="MBJ8339165.1"/>
    </source>
</evidence>
<feature type="domain" description="HTH tetR-type" evidence="5">
    <location>
        <begin position="13"/>
        <end position="73"/>
    </location>
</feature>
<dbReference type="FunFam" id="1.10.10.60:FF:000141">
    <property type="entry name" value="TetR family transcriptional regulator"/>
    <property type="match status" value="1"/>
</dbReference>
<reference evidence="6" key="1">
    <citation type="submission" date="2020-12" db="EMBL/GenBank/DDBJ databases">
        <title>Antrihabitans popcorni sp. nov. and Antrihabitans auranticaus sp. nov., isolated from a larva cave.</title>
        <authorList>
            <person name="Lee S.D."/>
            <person name="Kim I.S."/>
        </authorList>
    </citation>
    <scope>NUCLEOTIDE SEQUENCE</scope>
    <source>
        <strain evidence="6">YC3-6</strain>
    </source>
</reference>
<dbReference type="Pfam" id="PF00440">
    <property type="entry name" value="TetR_N"/>
    <property type="match status" value="1"/>
</dbReference>
<sequence length="217" mass="23976">MPPTETVEGSASEQARQRIMEAAMEVFLRDGYLGAKTDEIAAVAGSSKQTIYKRFGSKDRLFEHIVLDRLEGIDRIFRDAIGELATTDDVETTLRAVAHRFVHLLTGTAQLRVRRLVIAEAGRFPQLGRAYFEAGPERVHAMLASCFAQLTDRGLLRVDEPELAANHFTWLIVSIPVNKVMFCGESTTFSAAELDHYADTGVEVFLAAYRAPGSGSR</sequence>